<protein>
    <recommendedName>
        <fullName evidence="4">Phage protein</fullName>
    </recommendedName>
</protein>
<evidence type="ECO:0000313" key="1">
    <source>
        <dbReference type="EMBL" id="QKH79730.1"/>
    </source>
</evidence>
<dbReference type="AlphaFoldDB" id="A0A7D4G0I4"/>
<evidence type="ECO:0000313" key="2">
    <source>
        <dbReference type="EMBL" id="QKH79768.1"/>
    </source>
</evidence>
<dbReference type="RefSeq" id="WP_002841590.1">
    <property type="nucleotide sequence ID" value="NZ_CP054000.1"/>
</dbReference>
<proteinExistence type="predicted"/>
<organism evidence="1 3">
    <name type="scientific">Finegoldia magna</name>
    <name type="common">Peptostreptococcus magnus</name>
    <dbReference type="NCBI Taxonomy" id="1260"/>
    <lineage>
        <taxon>Bacteria</taxon>
        <taxon>Bacillati</taxon>
        <taxon>Bacillota</taxon>
        <taxon>Tissierellia</taxon>
        <taxon>Tissierellales</taxon>
        <taxon>Peptoniphilaceae</taxon>
        <taxon>Finegoldia</taxon>
    </lineage>
</organism>
<reference evidence="1 3" key="1">
    <citation type="submission" date="2020-05" db="EMBL/GenBank/DDBJ databases">
        <title>FDA dAtabase for Regulatory Grade micrObial Sequences (FDA-ARGOS): Supporting development and validation of Infectious Disease Dx tests.</title>
        <authorList>
            <person name="Pederson C."/>
            <person name="Tallon L."/>
            <person name="Sadzewicz L."/>
            <person name="Zhao X."/>
            <person name="Vavikolanu K."/>
            <person name="Mehta A."/>
            <person name="Aluvathingal J."/>
            <person name="Nadendla S."/>
            <person name="Myers T."/>
            <person name="Yan Y."/>
            <person name="Sichtig H."/>
        </authorList>
    </citation>
    <scope>NUCLEOTIDE SEQUENCE [LARGE SCALE GENOMIC DNA]</scope>
    <source>
        <strain evidence="1 3">FDAARGOS_764</strain>
    </source>
</reference>
<dbReference type="EMBL" id="CP054000">
    <property type="protein sequence ID" value="QKH79730.1"/>
    <property type="molecule type" value="Genomic_DNA"/>
</dbReference>
<gene>
    <name evidence="1" type="ORF">FOC70_04955</name>
    <name evidence="2" type="ORF">FOC70_05205</name>
</gene>
<evidence type="ECO:0000313" key="3">
    <source>
        <dbReference type="Proteomes" id="UP000502899"/>
    </source>
</evidence>
<dbReference type="EMBL" id="CP054000">
    <property type="protein sequence ID" value="QKH79768.1"/>
    <property type="molecule type" value="Genomic_DNA"/>
</dbReference>
<name>A0A7D4G0I4_FINMA</name>
<accession>A0A7D4G0I4</accession>
<sequence>MIEITIKKYLEEKMKKTVLLEHKENEPAQFFLIQKLGGGFRDGISNASFAIQSYANSKYECAVMNDDLKKAMLSAIELKDVSSVRLDSDYDYTDVQEKKHRYQAVYDIYYKD</sequence>
<dbReference type="Proteomes" id="UP000502899">
    <property type="component" value="Chromosome"/>
</dbReference>
<evidence type="ECO:0008006" key="4">
    <source>
        <dbReference type="Google" id="ProtNLM"/>
    </source>
</evidence>